<dbReference type="PANTHER" id="PTHR30313">
    <property type="entry name" value="DNA PRIMASE"/>
    <property type="match status" value="1"/>
</dbReference>
<keyword evidence="9" id="KW-0460">Magnesium</keyword>
<evidence type="ECO:0000256" key="2">
    <source>
        <dbReference type="ARBA" id="ARBA00022515"/>
    </source>
</evidence>
<sequence length="642" mass="70377">MRYPPHILEEIRARVPASEVVGRRVRLKKAGREWRGLSPFNSEKTPSFYVNDQKQFYHCFSSGKHGDIFKFVMETEGLSFPEAVERLAGEAGVTLPKMTVESEQAEERRKGALEVMELAAAYFEEQLRGPAGAEARAYLDRRALSEATRQKFRLGYSLSGRYALRDFLAGKGVDRDLMLELGLLAAPEGVSVPYDKFRDRIMFPILDIRGRVVAFGGRAMQAEAKAKYMNSPETPLFHKGRMLYNLHAARKSAHDRSRIIAVEGYVDVIAMTLAGYPETVAPLGTALTEEQLALLWRHADEPILCFDGDGAGQRAAFRALDVALPMLEPGKSLRLAMLPQGQDPDDLMRAGGPSAIEAVLAGARPLAEMLWARETEATSLDTPERRAGLARTLREAVAGIRDETVRRFYRDDIEERLRGLSGGSAGGFSGGRSERGAGGRPVGPRGAPFQRRPRPGDPPPSPRITTGFNPLLKIAATVPAAGGRAAKREAMIVMSLLAHPELLGIEEEALAALELVNPDASALRTLLLDRAAEAGTPEPELLEARPRRAGLEEAHARLFSLVNPGDRWMLDPNADPQRLEHTLHQAVILHRQTGALHSELHQAERALAEDGSEANFAWLCDVQQQLAVIAAAEAEAEVSQEE</sequence>
<comment type="subunit">
    <text evidence="12">Monomer. Interacts with DnaB.</text>
</comment>
<keyword evidence="8 13" id="KW-0862">Zinc</keyword>
<dbReference type="PANTHER" id="PTHR30313:SF2">
    <property type="entry name" value="DNA PRIMASE"/>
    <property type="match status" value="1"/>
</dbReference>
<keyword evidence="11 12" id="KW-0804">Transcription</keyword>
<gene>
    <name evidence="12 16" type="primary">dnaG</name>
    <name evidence="16" type="ORF">LNAOJCKE_4181</name>
</gene>
<dbReference type="Gene3D" id="3.90.980.10">
    <property type="entry name" value="DNA primase, catalytic core, N-terminal domain"/>
    <property type="match status" value="1"/>
</dbReference>
<dbReference type="InterPro" id="IPR013264">
    <property type="entry name" value="DNAG_N"/>
</dbReference>
<dbReference type="EMBL" id="BPRC01000019">
    <property type="protein sequence ID" value="GJE66957.1"/>
    <property type="molecule type" value="Genomic_DNA"/>
</dbReference>
<comment type="caution">
    <text evidence="12">Lacks conserved residue(s) required for the propagation of feature annotation.</text>
</comment>
<dbReference type="InterPro" id="IPR050219">
    <property type="entry name" value="DnaG_primase"/>
</dbReference>
<evidence type="ECO:0000256" key="1">
    <source>
        <dbReference type="ARBA" id="ARBA00022478"/>
    </source>
</evidence>
<dbReference type="HAMAP" id="MF_00974">
    <property type="entry name" value="DNA_primase_DnaG"/>
    <property type="match status" value="1"/>
</dbReference>
<evidence type="ECO:0000259" key="15">
    <source>
        <dbReference type="PROSITE" id="PS50880"/>
    </source>
</evidence>
<dbReference type="Pfam" id="PF08275">
    <property type="entry name" value="DNAG_N"/>
    <property type="match status" value="1"/>
</dbReference>
<reference evidence="16" key="1">
    <citation type="journal article" date="2021" name="Front. Microbiol.">
        <title>Comprehensive Comparative Genomics and Phenotyping of Methylobacterium Species.</title>
        <authorList>
            <person name="Alessa O."/>
            <person name="Ogura Y."/>
            <person name="Fujitani Y."/>
            <person name="Takami H."/>
            <person name="Hayashi T."/>
            <person name="Sahin N."/>
            <person name="Tani A."/>
        </authorList>
    </citation>
    <scope>NUCLEOTIDE SEQUENCE</scope>
    <source>
        <strain evidence="16">NBRC 15686</strain>
    </source>
</reference>
<name>A0ABQ4UJI3_9HYPH</name>
<evidence type="ECO:0000256" key="12">
    <source>
        <dbReference type="HAMAP-Rule" id="MF_00974"/>
    </source>
</evidence>
<evidence type="ECO:0000256" key="11">
    <source>
        <dbReference type="ARBA" id="ARBA00023163"/>
    </source>
</evidence>
<dbReference type="PROSITE" id="PS50880">
    <property type="entry name" value="TOPRIM"/>
    <property type="match status" value="1"/>
</dbReference>
<evidence type="ECO:0000256" key="13">
    <source>
        <dbReference type="PIRNR" id="PIRNR002811"/>
    </source>
</evidence>
<dbReference type="Pfam" id="PF10410">
    <property type="entry name" value="DnaB_bind"/>
    <property type="match status" value="1"/>
</dbReference>
<dbReference type="RefSeq" id="WP_238227064.1">
    <property type="nucleotide sequence ID" value="NZ_BAAADH010000096.1"/>
</dbReference>
<proteinExistence type="inferred from homology"/>
<comment type="similarity">
    <text evidence="12 13">Belongs to the DnaG primase family.</text>
</comment>
<evidence type="ECO:0000256" key="9">
    <source>
        <dbReference type="ARBA" id="ARBA00022842"/>
    </source>
</evidence>
<dbReference type="SMART" id="SM00493">
    <property type="entry name" value="TOPRIM"/>
    <property type="match status" value="1"/>
</dbReference>
<keyword evidence="17" id="KW-1185">Reference proteome</keyword>
<dbReference type="Pfam" id="PF13662">
    <property type="entry name" value="Toprim_4"/>
    <property type="match status" value="1"/>
</dbReference>
<feature type="compositionally biased region" description="Gly residues" evidence="14">
    <location>
        <begin position="420"/>
        <end position="431"/>
    </location>
</feature>
<dbReference type="PIRSF" id="PIRSF002811">
    <property type="entry name" value="DnaG"/>
    <property type="match status" value="1"/>
</dbReference>
<evidence type="ECO:0000313" key="16">
    <source>
        <dbReference type="EMBL" id="GJE66957.1"/>
    </source>
</evidence>
<dbReference type="Proteomes" id="UP001055039">
    <property type="component" value="Unassembled WGS sequence"/>
</dbReference>
<dbReference type="InterPro" id="IPR037068">
    <property type="entry name" value="DNA_primase_core_N_sf"/>
</dbReference>
<accession>A0ABQ4UJI3</accession>
<protein>
    <recommendedName>
        <fullName evidence="12 13">DNA primase</fullName>
        <ecNumber evidence="12">2.7.7.101</ecNumber>
    </recommendedName>
</protein>
<keyword evidence="4 12" id="KW-0548">Nucleotidyltransferase</keyword>
<dbReference type="EC" id="2.7.7.101" evidence="12"/>
<comment type="function">
    <text evidence="12 13">RNA polymerase that catalyzes the synthesis of short RNA molecules used as primers for DNA polymerase during DNA replication.</text>
</comment>
<keyword evidence="6 13" id="KW-0479">Metal-binding</keyword>
<evidence type="ECO:0000256" key="14">
    <source>
        <dbReference type="SAM" id="MobiDB-lite"/>
    </source>
</evidence>
<evidence type="ECO:0000256" key="5">
    <source>
        <dbReference type="ARBA" id="ARBA00022705"/>
    </source>
</evidence>
<keyword evidence="3 12" id="KW-0808">Transferase</keyword>
<dbReference type="InterPro" id="IPR036977">
    <property type="entry name" value="DNA_primase_Znf_CHC2"/>
</dbReference>
<dbReference type="InterPro" id="IPR034151">
    <property type="entry name" value="TOPRIM_DnaG_bac"/>
</dbReference>
<evidence type="ECO:0000256" key="3">
    <source>
        <dbReference type="ARBA" id="ARBA00022679"/>
    </source>
</evidence>
<dbReference type="Pfam" id="PF01807">
    <property type="entry name" value="Zn_ribbon_DnaG"/>
    <property type="match status" value="1"/>
</dbReference>
<keyword evidence="2 12" id="KW-0639">Primosome</keyword>
<keyword evidence="7" id="KW-0863">Zinc-finger</keyword>
<dbReference type="Gene3D" id="3.40.1360.10">
    <property type="match status" value="1"/>
</dbReference>
<feature type="region of interest" description="Disordered" evidence="14">
    <location>
        <begin position="420"/>
        <end position="467"/>
    </location>
</feature>
<keyword evidence="5 12" id="KW-0235">DNA replication</keyword>
<dbReference type="Gene3D" id="3.90.580.10">
    <property type="entry name" value="Zinc finger, CHC2-type domain"/>
    <property type="match status" value="1"/>
</dbReference>
<evidence type="ECO:0000256" key="4">
    <source>
        <dbReference type="ARBA" id="ARBA00022695"/>
    </source>
</evidence>
<comment type="cofactor">
    <cofactor evidence="13">
        <name>Zn(2+)</name>
        <dbReference type="ChEBI" id="CHEBI:29105"/>
    </cofactor>
    <text evidence="13">Binds 1 zinc ion per monomer.</text>
</comment>
<evidence type="ECO:0000256" key="8">
    <source>
        <dbReference type="ARBA" id="ARBA00022833"/>
    </source>
</evidence>
<reference evidence="16" key="2">
    <citation type="submission" date="2021-08" db="EMBL/GenBank/DDBJ databases">
        <authorList>
            <person name="Tani A."/>
            <person name="Ola A."/>
            <person name="Ogura Y."/>
            <person name="Katsura K."/>
            <person name="Hayashi T."/>
        </authorList>
    </citation>
    <scope>NUCLEOTIDE SEQUENCE</scope>
    <source>
        <strain evidence="16">NBRC 15686</strain>
    </source>
</reference>
<evidence type="ECO:0000313" key="17">
    <source>
        <dbReference type="Proteomes" id="UP001055039"/>
    </source>
</evidence>
<keyword evidence="1 12" id="KW-0240">DNA-directed RNA polymerase</keyword>
<dbReference type="InterPro" id="IPR002694">
    <property type="entry name" value="Znf_CHC2"/>
</dbReference>
<dbReference type="SMART" id="SM00400">
    <property type="entry name" value="ZnF_CHCC"/>
    <property type="match status" value="1"/>
</dbReference>
<dbReference type="InterPro" id="IPR006295">
    <property type="entry name" value="DNA_primase_DnaG"/>
</dbReference>
<dbReference type="InterPro" id="IPR030846">
    <property type="entry name" value="DnaG_bac"/>
</dbReference>
<evidence type="ECO:0000256" key="10">
    <source>
        <dbReference type="ARBA" id="ARBA00023125"/>
    </source>
</evidence>
<evidence type="ECO:0000256" key="6">
    <source>
        <dbReference type="ARBA" id="ARBA00022723"/>
    </source>
</evidence>
<comment type="catalytic activity">
    <reaction evidence="12">
        <text>ssDNA + n NTP = ssDNA/pppN(pN)n-1 hybrid + (n-1) diphosphate.</text>
        <dbReference type="EC" id="2.7.7.101"/>
    </reaction>
</comment>
<dbReference type="InterPro" id="IPR019475">
    <property type="entry name" value="DNA_primase_DnaB-bd"/>
</dbReference>
<organism evidence="16 17">
    <name type="scientific">Methylorubrum aminovorans</name>
    <dbReference type="NCBI Taxonomy" id="269069"/>
    <lineage>
        <taxon>Bacteria</taxon>
        <taxon>Pseudomonadati</taxon>
        <taxon>Pseudomonadota</taxon>
        <taxon>Alphaproteobacteria</taxon>
        <taxon>Hyphomicrobiales</taxon>
        <taxon>Methylobacteriaceae</taxon>
        <taxon>Methylorubrum</taxon>
    </lineage>
</organism>
<comment type="caution">
    <text evidence="16">The sequence shown here is derived from an EMBL/GenBank/DDBJ whole genome shotgun (WGS) entry which is preliminary data.</text>
</comment>
<dbReference type="SUPFAM" id="SSF56731">
    <property type="entry name" value="DNA primase core"/>
    <property type="match status" value="1"/>
</dbReference>
<keyword evidence="10 12" id="KW-0238">DNA-binding</keyword>
<dbReference type="SUPFAM" id="SSF57783">
    <property type="entry name" value="Zinc beta-ribbon"/>
    <property type="match status" value="1"/>
</dbReference>
<evidence type="ECO:0000256" key="7">
    <source>
        <dbReference type="ARBA" id="ARBA00022771"/>
    </source>
</evidence>
<dbReference type="CDD" id="cd03364">
    <property type="entry name" value="TOPRIM_DnaG_primases"/>
    <property type="match status" value="1"/>
</dbReference>
<dbReference type="NCBIfam" id="TIGR01391">
    <property type="entry name" value="dnaG"/>
    <property type="match status" value="1"/>
</dbReference>
<feature type="domain" description="Toprim" evidence="15">
    <location>
        <begin position="257"/>
        <end position="339"/>
    </location>
</feature>
<dbReference type="InterPro" id="IPR006171">
    <property type="entry name" value="TOPRIM_dom"/>
</dbReference>